<dbReference type="EMBL" id="VVIW01000025">
    <property type="protein sequence ID" value="NHZ43940.1"/>
    <property type="molecule type" value="Genomic_DNA"/>
</dbReference>
<feature type="transmembrane region" description="Helical" evidence="1">
    <location>
        <begin position="82"/>
        <end position="97"/>
    </location>
</feature>
<dbReference type="Proteomes" id="UP000819052">
    <property type="component" value="Unassembled WGS sequence"/>
</dbReference>
<dbReference type="PROSITE" id="PS51257">
    <property type="entry name" value="PROKAR_LIPOPROTEIN"/>
    <property type="match status" value="1"/>
</dbReference>
<accession>A0ABX0M9U3</accession>
<keyword evidence="3" id="KW-1185">Reference proteome</keyword>
<name>A0ABX0M9U3_9BURK</name>
<evidence type="ECO:0000313" key="2">
    <source>
        <dbReference type="EMBL" id="NHZ43940.1"/>
    </source>
</evidence>
<feature type="transmembrane region" description="Helical" evidence="1">
    <location>
        <begin position="12"/>
        <end position="32"/>
    </location>
</feature>
<evidence type="ECO:0000256" key="1">
    <source>
        <dbReference type="SAM" id="Phobius"/>
    </source>
</evidence>
<dbReference type="RefSeq" id="WP_167080190.1">
    <property type="nucleotide sequence ID" value="NZ_VVIW01000025.1"/>
</dbReference>
<organism evidence="2 3">
    <name type="scientific">Massilia aquatica</name>
    <dbReference type="NCBI Taxonomy" id="2609000"/>
    <lineage>
        <taxon>Bacteria</taxon>
        <taxon>Pseudomonadati</taxon>
        <taxon>Pseudomonadota</taxon>
        <taxon>Betaproteobacteria</taxon>
        <taxon>Burkholderiales</taxon>
        <taxon>Oxalobacteraceae</taxon>
        <taxon>Telluria group</taxon>
        <taxon>Massilia</taxon>
    </lineage>
</organism>
<reference evidence="2 3" key="1">
    <citation type="submission" date="2019-09" db="EMBL/GenBank/DDBJ databases">
        <title>Taxonomy of Antarctic Massilia spp.: description of Massilia rubra sp. nov., Massilia aquatica sp. nov., Massilia mucilaginosa sp. nov., Massilia frigida sp. nov. isolated from streams, lakes and regoliths.</title>
        <authorList>
            <person name="Holochova P."/>
            <person name="Sedlacek I."/>
            <person name="Kralova S."/>
            <person name="Maslanova I."/>
            <person name="Busse H.-J."/>
            <person name="Stankova E."/>
            <person name="Vrbovska V."/>
            <person name="Kovarovic V."/>
            <person name="Bartak M."/>
            <person name="Svec P."/>
            <person name="Pantucek R."/>
        </authorList>
    </citation>
    <scope>NUCLEOTIDE SEQUENCE [LARGE SCALE GENOMIC DNA]</scope>
    <source>
        <strain evidence="2 3">CCM 8693</strain>
    </source>
</reference>
<evidence type="ECO:0008006" key="4">
    <source>
        <dbReference type="Google" id="ProtNLM"/>
    </source>
</evidence>
<gene>
    <name evidence="2" type="ORF">F1609_27785</name>
</gene>
<proteinExistence type="predicted"/>
<keyword evidence="1" id="KW-0472">Membrane</keyword>
<keyword evidence="1" id="KW-0812">Transmembrane</keyword>
<comment type="caution">
    <text evidence="2">The sequence shown here is derived from an EMBL/GenBank/DDBJ whole genome shotgun (WGS) entry which is preliminary data.</text>
</comment>
<feature type="transmembrane region" description="Helical" evidence="1">
    <location>
        <begin position="60"/>
        <end position="77"/>
    </location>
</feature>
<feature type="transmembrane region" description="Helical" evidence="1">
    <location>
        <begin position="109"/>
        <end position="130"/>
    </location>
</feature>
<protein>
    <recommendedName>
        <fullName evidence="4">Transmembrane protein</fullName>
    </recommendedName>
</protein>
<keyword evidence="1" id="KW-1133">Transmembrane helix</keyword>
<sequence length="148" mass="16761">MKTMHLGGTALHCVLAFAGCLLTWWTVTYLAVESHWAGAPHEALWRLTLRSLEGQLSNRFNAYFFVPVFAVAAFWWCRVVRLFYLAAAWLLLALALLDDGKYAHPGTGIFLWNLALAFIAVIHFFFHGALHLWERRSSPAQVEPTDSV</sequence>
<evidence type="ECO:0000313" key="3">
    <source>
        <dbReference type="Proteomes" id="UP000819052"/>
    </source>
</evidence>